<protein>
    <submittedName>
        <fullName evidence="2">Uncharacterized protein</fullName>
    </submittedName>
</protein>
<dbReference type="VEuPathDB" id="VectorBase:LOC119182882"/>
<organism evidence="2 3">
    <name type="scientific">Rhipicephalus microplus</name>
    <name type="common">Cattle tick</name>
    <name type="synonym">Boophilus microplus</name>
    <dbReference type="NCBI Taxonomy" id="6941"/>
    <lineage>
        <taxon>Eukaryota</taxon>
        <taxon>Metazoa</taxon>
        <taxon>Ecdysozoa</taxon>
        <taxon>Arthropoda</taxon>
        <taxon>Chelicerata</taxon>
        <taxon>Arachnida</taxon>
        <taxon>Acari</taxon>
        <taxon>Parasitiformes</taxon>
        <taxon>Ixodida</taxon>
        <taxon>Ixodoidea</taxon>
        <taxon>Ixodidae</taxon>
        <taxon>Rhipicephalinae</taxon>
        <taxon>Rhipicephalus</taxon>
        <taxon>Boophilus</taxon>
    </lineage>
</organism>
<evidence type="ECO:0000313" key="3">
    <source>
        <dbReference type="Proteomes" id="UP000821866"/>
    </source>
</evidence>
<comment type="caution">
    <text evidence="2">The sequence shown here is derived from an EMBL/GenBank/DDBJ whole genome shotgun (WGS) entry which is preliminary data.</text>
</comment>
<accession>A0A9J6CXZ3</accession>
<gene>
    <name evidence="2" type="ORF">HPB51_028367</name>
</gene>
<evidence type="ECO:0000313" key="2">
    <source>
        <dbReference type="EMBL" id="KAH7950600.1"/>
    </source>
</evidence>
<dbReference type="Proteomes" id="UP000821866">
    <property type="component" value="Unassembled WGS sequence"/>
</dbReference>
<keyword evidence="3" id="KW-1185">Reference proteome</keyword>
<reference evidence="2" key="2">
    <citation type="submission" date="2021-09" db="EMBL/GenBank/DDBJ databases">
        <authorList>
            <person name="Jia N."/>
            <person name="Wang J."/>
            <person name="Shi W."/>
            <person name="Du L."/>
            <person name="Sun Y."/>
            <person name="Zhan W."/>
            <person name="Jiang J."/>
            <person name="Wang Q."/>
            <person name="Zhang B."/>
            <person name="Ji P."/>
            <person name="Sakyi L.B."/>
            <person name="Cui X."/>
            <person name="Yuan T."/>
            <person name="Jiang B."/>
            <person name="Yang W."/>
            <person name="Lam T.T.-Y."/>
            <person name="Chang Q."/>
            <person name="Ding S."/>
            <person name="Wang X."/>
            <person name="Zhu J."/>
            <person name="Ruan X."/>
            <person name="Zhao L."/>
            <person name="Wei J."/>
            <person name="Que T."/>
            <person name="Du C."/>
            <person name="Cheng J."/>
            <person name="Dai P."/>
            <person name="Han X."/>
            <person name="Huang E."/>
            <person name="Gao Y."/>
            <person name="Liu J."/>
            <person name="Shao H."/>
            <person name="Ye R."/>
            <person name="Li L."/>
            <person name="Wei W."/>
            <person name="Wang X."/>
            <person name="Wang C."/>
            <person name="Huo Q."/>
            <person name="Li W."/>
            <person name="Guo W."/>
            <person name="Chen H."/>
            <person name="Chen S."/>
            <person name="Zhou L."/>
            <person name="Zhou L."/>
            <person name="Ni X."/>
            <person name="Tian J."/>
            <person name="Zhou Y."/>
            <person name="Sheng Y."/>
            <person name="Liu T."/>
            <person name="Pan Y."/>
            <person name="Xia L."/>
            <person name="Li J."/>
            <person name="Zhao F."/>
            <person name="Cao W."/>
        </authorList>
    </citation>
    <scope>NUCLEOTIDE SEQUENCE</scope>
    <source>
        <strain evidence="2">Rmic-2018</strain>
        <tissue evidence="2">Larvae</tissue>
    </source>
</reference>
<proteinExistence type="predicted"/>
<name>A0A9J6CXZ3_RHIMP</name>
<evidence type="ECO:0000256" key="1">
    <source>
        <dbReference type="SAM" id="MobiDB-lite"/>
    </source>
</evidence>
<sequence>MMSLSTERHGCTASDSIIDILSARRQASRHHSSFTLCYAQPNQLHRSIVGQMTGEVTGEPVIFARSSSSDCVALCASRLSQKCARATAARAQHGDKIVPSRPSGNDDASSIGGCSESSSRIDESPKPAQRPASGHLQGSAETSVRSLEDDSSVTTVDDSSSVVVPVTQLGDHSRNPADQTSKTGAHYRRNSCSSGEDPLSEESVDGAELTEARPANETLSSTDVLGTVF</sequence>
<feature type="compositionally biased region" description="Polar residues" evidence="1">
    <location>
        <begin position="217"/>
        <end position="229"/>
    </location>
</feature>
<feature type="region of interest" description="Disordered" evidence="1">
    <location>
        <begin position="90"/>
        <end position="229"/>
    </location>
</feature>
<feature type="compositionally biased region" description="Low complexity" evidence="1">
    <location>
        <begin position="152"/>
        <end position="164"/>
    </location>
</feature>
<feature type="compositionally biased region" description="Low complexity" evidence="1">
    <location>
        <begin position="109"/>
        <end position="118"/>
    </location>
</feature>
<dbReference type="AlphaFoldDB" id="A0A9J6CXZ3"/>
<reference evidence="2" key="1">
    <citation type="journal article" date="2020" name="Cell">
        <title>Large-Scale Comparative Analyses of Tick Genomes Elucidate Their Genetic Diversity and Vector Capacities.</title>
        <authorList>
            <consortium name="Tick Genome and Microbiome Consortium (TIGMIC)"/>
            <person name="Jia N."/>
            <person name="Wang J."/>
            <person name="Shi W."/>
            <person name="Du L."/>
            <person name="Sun Y."/>
            <person name="Zhan W."/>
            <person name="Jiang J.F."/>
            <person name="Wang Q."/>
            <person name="Zhang B."/>
            <person name="Ji P."/>
            <person name="Bell-Sakyi L."/>
            <person name="Cui X.M."/>
            <person name="Yuan T.T."/>
            <person name="Jiang B.G."/>
            <person name="Yang W.F."/>
            <person name="Lam T.T."/>
            <person name="Chang Q.C."/>
            <person name="Ding S.J."/>
            <person name="Wang X.J."/>
            <person name="Zhu J.G."/>
            <person name="Ruan X.D."/>
            <person name="Zhao L."/>
            <person name="Wei J.T."/>
            <person name="Ye R.Z."/>
            <person name="Que T.C."/>
            <person name="Du C.H."/>
            <person name="Zhou Y.H."/>
            <person name="Cheng J.X."/>
            <person name="Dai P.F."/>
            <person name="Guo W.B."/>
            <person name="Han X.H."/>
            <person name="Huang E.J."/>
            <person name="Li L.F."/>
            <person name="Wei W."/>
            <person name="Gao Y.C."/>
            <person name="Liu J.Z."/>
            <person name="Shao H.Z."/>
            <person name="Wang X."/>
            <person name="Wang C.C."/>
            <person name="Yang T.C."/>
            <person name="Huo Q.B."/>
            <person name="Li W."/>
            <person name="Chen H.Y."/>
            <person name="Chen S.E."/>
            <person name="Zhou L.G."/>
            <person name="Ni X.B."/>
            <person name="Tian J.H."/>
            <person name="Sheng Y."/>
            <person name="Liu T."/>
            <person name="Pan Y.S."/>
            <person name="Xia L.Y."/>
            <person name="Li J."/>
            <person name="Zhao F."/>
            <person name="Cao W.C."/>
        </authorList>
    </citation>
    <scope>NUCLEOTIDE SEQUENCE</scope>
    <source>
        <strain evidence="2">Rmic-2018</strain>
    </source>
</reference>
<dbReference type="EMBL" id="JABSTU010005077">
    <property type="protein sequence ID" value="KAH7950600.1"/>
    <property type="molecule type" value="Genomic_DNA"/>
</dbReference>